<dbReference type="Proteomes" id="UP001476798">
    <property type="component" value="Unassembled WGS sequence"/>
</dbReference>
<sequence>EGSCDMILLNKHELHSEQMCKQIRNNTEMIKQFCSMIPVNKGMSVVRADVRKNTLYCFFHVFTLMYVRVGRVLPVTHRGSLALHNAAPEQSGKTWGGAGTSKPAWDKAGQDRMEHGRTVKQQKTAQSS</sequence>
<feature type="compositionally biased region" description="Basic and acidic residues" evidence="1">
    <location>
        <begin position="104"/>
        <end position="117"/>
    </location>
</feature>
<evidence type="ECO:0000313" key="2">
    <source>
        <dbReference type="EMBL" id="MEQ2168352.1"/>
    </source>
</evidence>
<gene>
    <name evidence="2" type="ORF">GOODEAATRI_013447</name>
</gene>
<evidence type="ECO:0000256" key="1">
    <source>
        <dbReference type="SAM" id="MobiDB-lite"/>
    </source>
</evidence>
<protein>
    <submittedName>
        <fullName evidence="2">Uncharacterized protein</fullName>
    </submittedName>
</protein>
<accession>A0ABV0NAC5</accession>
<evidence type="ECO:0000313" key="3">
    <source>
        <dbReference type="Proteomes" id="UP001476798"/>
    </source>
</evidence>
<organism evidence="2 3">
    <name type="scientific">Goodea atripinnis</name>
    <dbReference type="NCBI Taxonomy" id="208336"/>
    <lineage>
        <taxon>Eukaryota</taxon>
        <taxon>Metazoa</taxon>
        <taxon>Chordata</taxon>
        <taxon>Craniata</taxon>
        <taxon>Vertebrata</taxon>
        <taxon>Euteleostomi</taxon>
        <taxon>Actinopterygii</taxon>
        <taxon>Neopterygii</taxon>
        <taxon>Teleostei</taxon>
        <taxon>Neoteleostei</taxon>
        <taxon>Acanthomorphata</taxon>
        <taxon>Ovalentaria</taxon>
        <taxon>Atherinomorphae</taxon>
        <taxon>Cyprinodontiformes</taxon>
        <taxon>Goodeidae</taxon>
        <taxon>Goodea</taxon>
    </lineage>
</organism>
<proteinExistence type="predicted"/>
<dbReference type="EMBL" id="JAHRIO010030890">
    <property type="protein sequence ID" value="MEQ2168352.1"/>
    <property type="molecule type" value="Genomic_DNA"/>
</dbReference>
<keyword evidence="3" id="KW-1185">Reference proteome</keyword>
<feature type="compositionally biased region" description="Polar residues" evidence="1">
    <location>
        <begin position="119"/>
        <end position="128"/>
    </location>
</feature>
<name>A0ABV0NAC5_9TELE</name>
<feature type="non-terminal residue" evidence="2">
    <location>
        <position position="1"/>
    </location>
</feature>
<comment type="caution">
    <text evidence="2">The sequence shown here is derived from an EMBL/GenBank/DDBJ whole genome shotgun (WGS) entry which is preliminary data.</text>
</comment>
<reference evidence="2 3" key="1">
    <citation type="submission" date="2021-06" db="EMBL/GenBank/DDBJ databases">
        <authorList>
            <person name="Palmer J.M."/>
        </authorList>
    </citation>
    <scope>NUCLEOTIDE SEQUENCE [LARGE SCALE GENOMIC DNA]</scope>
    <source>
        <strain evidence="2 3">GA_2019</strain>
        <tissue evidence="2">Muscle</tissue>
    </source>
</reference>
<feature type="region of interest" description="Disordered" evidence="1">
    <location>
        <begin position="87"/>
        <end position="128"/>
    </location>
</feature>